<proteinExistence type="predicted"/>
<evidence type="ECO:0000313" key="2">
    <source>
        <dbReference type="EMBL" id="MDR6412871.1"/>
    </source>
</evidence>
<accession>A0ABU1M1Z6</accession>
<dbReference type="RefSeq" id="WP_310127206.1">
    <property type="nucleotide sequence ID" value="NZ_JAVDQV010000020.1"/>
</dbReference>
<reference evidence="2 3" key="1">
    <citation type="submission" date="2023-07" db="EMBL/GenBank/DDBJ databases">
        <title>Sorghum-associated microbial communities from plants grown in Nebraska, USA.</title>
        <authorList>
            <person name="Schachtman D."/>
        </authorList>
    </citation>
    <scope>NUCLEOTIDE SEQUENCE [LARGE SCALE GENOMIC DNA]</scope>
    <source>
        <strain evidence="2 3">DS1316</strain>
    </source>
</reference>
<name>A0ABU1M1Z6_9BURK</name>
<gene>
    <name evidence="2" type="ORF">J2804_006307</name>
</gene>
<feature type="compositionally biased region" description="Polar residues" evidence="1">
    <location>
        <begin position="206"/>
        <end position="220"/>
    </location>
</feature>
<evidence type="ECO:0000256" key="1">
    <source>
        <dbReference type="SAM" id="MobiDB-lite"/>
    </source>
</evidence>
<sequence>MLNRLNWEQLRAALAVLPTINASTGVDLRAADTFDLTALANNLRVAPNDLENSFCTVSRQDALLDAASPLLRFCTICASLGFHATLFQFTTFGHCPVHGCALCEACPQCGQQLPYRLHAGLAHHPYACPACGHSLLATPSLRRLQQSDVDAAGLDRLHAWHDCFFRHTRLLSVGGRRIRDASGQYLSGDAIRGHADFPSPSGIYRRTTTTPSLSAHSAPS</sequence>
<keyword evidence="3" id="KW-1185">Reference proteome</keyword>
<protein>
    <submittedName>
        <fullName evidence="2">RNA-binding Zn-ribbon protein involved in translation (DUF1610 family)</fullName>
    </submittedName>
</protein>
<dbReference type="EMBL" id="JAVDRP010000026">
    <property type="protein sequence ID" value="MDR6412871.1"/>
    <property type="molecule type" value="Genomic_DNA"/>
</dbReference>
<feature type="region of interest" description="Disordered" evidence="1">
    <location>
        <begin position="197"/>
        <end position="220"/>
    </location>
</feature>
<dbReference type="Proteomes" id="UP001264340">
    <property type="component" value="Unassembled WGS sequence"/>
</dbReference>
<evidence type="ECO:0000313" key="3">
    <source>
        <dbReference type="Proteomes" id="UP001264340"/>
    </source>
</evidence>
<comment type="caution">
    <text evidence="2">The sequence shown here is derived from an EMBL/GenBank/DDBJ whole genome shotgun (WGS) entry which is preliminary data.</text>
</comment>
<organism evidence="2 3">
    <name type="scientific">Paraburkholderia terricola</name>
    <dbReference type="NCBI Taxonomy" id="169427"/>
    <lineage>
        <taxon>Bacteria</taxon>
        <taxon>Pseudomonadati</taxon>
        <taxon>Pseudomonadota</taxon>
        <taxon>Betaproteobacteria</taxon>
        <taxon>Burkholderiales</taxon>
        <taxon>Burkholderiaceae</taxon>
        <taxon>Paraburkholderia</taxon>
    </lineage>
</organism>